<dbReference type="RefSeq" id="WP_145027985.1">
    <property type="nucleotide sequence ID" value="NZ_CP036271.1"/>
</dbReference>
<dbReference type="InParanoid" id="A0A517SAD1"/>
<name>A0A517SAD1_9PLAN</name>
<dbReference type="EMBL" id="CP036271">
    <property type="protein sequence ID" value="QDT53078.1"/>
    <property type="molecule type" value="Genomic_DNA"/>
</dbReference>
<feature type="chain" id="PRO_5022225098" description="Transporter" evidence="1">
    <location>
        <begin position="23"/>
        <end position="337"/>
    </location>
</feature>
<proteinExistence type="predicted"/>
<evidence type="ECO:0000313" key="2">
    <source>
        <dbReference type="EMBL" id="QDT53078.1"/>
    </source>
</evidence>
<accession>A0A517SAD1</accession>
<dbReference type="KEGG" id="ccos:Pan44_10930"/>
<dbReference type="AlphaFoldDB" id="A0A517SAD1"/>
<keyword evidence="3" id="KW-1185">Reference proteome</keyword>
<organism evidence="2 3">
    <name type="scientific">Caulifigura coniformis</name>
    <dbReference type="NCBI Taxonomy" id="2527983"/>
    <lineage>
        <taxon>Bacteria</taxon>
        <taxon>Pseudomonadati</taxon>
        <taxon>Planctomycetota</taxon>
        <taxon>Planctomycetia</taxon>
        <taxon>Planctomycetales</taxon>
        <taxon>Planctomycetaceae</taxon>
        <taxon>Caulifigura</taxon>
    </lineage>
</organism>
<reference evidence="2 3" key="1">
    <citation type="submission" date="2019-02" db="EMBL/GenBank/DDBJ databases">
        <title>Deep-cultivation of Planctomycetes and their phenomic and genomic characterization uncovers novel biology.</title>
        <authorList>
            <person name="Wiegand S."/>
            <person name="Jogler M."/>
            <person name="Boedeker C."/>
            <person name="Pinto D."/>
            <person name="Vollmers J."/>
            <person name="Rivas-Marin E."/>
            <person name="Kohn T."/>
            <person name="Peeters S.H."/>
            <person name="Heuer A."/>
            <person name="Rast P."/>
            <person name="Oberbeckmann S."/>
            <person name="Bunk B."/>
            <person name="Jeske O."/>
            <person name="Meyerdierks A."/>
            <person name="Storesund J.E."/>
            <person name="Kallscheuer N."/>
            <person name="Luecker S."/>
            <person name="Lage O.M."/>
            <person name="Pohl T."/>
            <person name="Merkel B.J."/>
            <person name="Hornburger P."/>
            <person name="Mueller R.-W."/>
            <person name="Bruemmer F."/>
            <person name="Labrenz M."/>
            <person name="Spormann A.M."/>
            <person name="Op den Camp H."/>
            <person name="Overmann J."/>
            <person name="Amann R."/>
            <person name="Jetten M.S.M."/>
            <person name="Mascher T."/>
            <person name="Medema M.H."/>
            <person name="Devos D.P."/>
            <person name="Kaster A.-K."/>
            <person name="Ovreas L."/>
            <person name="Rohde M."/>
            <person name="Galperin M.Y."/>
            <person name="Jogler C."/>
        </authorList>
    </citation>
    <scope>NUCLEOTIDE SEQUENCE [LARGE SCALE GENOMIC DNA]</scope>
    <source>
        <strain evidence="2 3">Pan44</strain>
    </source>
</reference>
<feature type="signal peptide" evidence="1">
    <location>
        <begin position="1"/>
        <end position="22"/>
    </location>
</feature>
<evidence type="ECO:0000313" key="3">
    <source>
        <dbReference type="Proteomes" id="UP000315700"/>
    </source>
</evidence>
<dbReference type="OrthoDB" id="7593840at2"/>
<evidence type="ECO:0008006" key="4">
    <source>
        <dbReference type="Google" id="ProtNLM"/>
    </source>
</evidence>
<sequence precursor="true">MDIRILTAAVLAFIALDLAAQAASPNLRPDTVFADSPDATPIVTCSLEESWSFFGLNRQQTEPTPGTQKIEAEPHDALVDRFLPRSPLPLPMFQSLTEGLDVTMPLPVGASFLWTEIDRHVAVSDVRLALGGGTPTSVERVNVPTTTFHSTPKLARIDAWVLPFMNVYGIVGHTETQGDVRVTINRFPLPGSPPIELIVPADLQGTTAGFGATTGIGTKKWFAMVDVNNTWTSFDKLDSALTALVVAPRVGLVIDQSFFKGEVHVGAMWQDTDQTVELTIDHPLLGNGLHVEVDQYEPNPWNFLVGGMWAIDERLQLTVEGGMGGRSYIVSGITVRF</sequence>
<keyword evidence="1" id="KW-0732">Signal</keyword>
<evidence type="ECO:0000256" key="1">
    <source>
        <dbReference type="SAM" id="SignalP"/>
    </source>
</evidence>
<dbReference type="Proteomes" id="UP000315700">
    <property type="component" value="Chromosome"/>
</dbReference>
<protein>
    <recommendedName>
        <fullName evidence="4">Transporter</fullName>
    </recommendedName>
</protein>
<gene>
    <name evidence="2" type="ORF">Pan44_10930</name>
</gene>